<dbReference type="InterPro" id="IPR006690">
    <property type="entry name" value="OMPA-like_CS"/>
</dbReference>
<keyword evidence="2 4" id="KW-0472">Membrane</keyword>
<organism evidence="6 7">
    <name type="scientific">Immundisolibacter cernigliae</name>
    <dbReference type="NCBI Taxonomy" id="1810504"/>
    <lineage>
        <taxon>Bacteria</taxon>
        <taxon>Pseudomonadati</taxon>
        <taxon>Pseudomonadota</taxon>
        <taxon>Gammaproteobacteria</taxon>
        <taxon>Immundisolibacterales</taxon>
        <taxon>Immundisolibacteraceae</taxon>
        <taxon>Immundisolibacter</taxon>
    </lineage>
</organism>
<name>A0A1B1YXN3_9GAMM</name>
<evidence type="ECO:0000256" key="4">
    <source>
        <dbReference type="PROSITE-ProRule" id="PRU00473"/>
    </source>
</evidence>
<dbReference type="Pfam" id="PF00691">
    <property type="entry name" value="OmpA"/>
    <property type="match status" value="1"/>
</dbReference>
<dbReference type="Gene3D" id="3.30.1330.60">
    <property type="entry name" value="OmpA-like domain"/>
    <property type="match status" value="1"/>
</dbReference>
<protein>
    <submittedName>
        <fullName evidence="6">Cell envelope biogenesis protein OmpA</fullName>
    </submittedName>
</protein>
<dbReference type="InParanoid" id="A0A1B1YXN3"/>
<dbReference type="CDD" id="cd07185">
    <property type="entry name" value="OmpA_C-like"/>
    <property type="match status" value="1"/>
</dbReference>
<dbReference type="InterPro" id="IPR006665">
    <property type="entry name" value="OmpA-like"/>
</dbReference>
<feature type="domain" description="OmpA-like" evidence="5">
    <location>
        <begin position="106"/>
        <end position="223"/>
    </location>
</feature>
<comment type="subcellular location">
    <subcellularLocation>
        <location evidence="1">Cell outer membrane</location>
    </subcellularLocation>
</comment>
<dbReference type="EMBL" id="CP014671">
    <property type="protein sequence ID" value="ANX05476.1"/>
    <property type="molecule type" value="Genomic_DNA"/>
</dbReference>
<dbReference type="KEGG" id="gbi:PG2T_03905"/>
<dbReference type="FunCoup" id="A0A1B1YXN3">
    <property type="interactions" value="81"/>
</dbReference>
<accession>A0A1B1YXN3</accession>
<evidence type="ECO:0000256" key="3">
    <source>
        <dbReference type="ARBA" id="ARBA00023237"/>
    </source>
</evidence>
<dbReference type="PROSITE" id="PS51257">
    <property type="entry name" value="PROKAR_LIPOPROTEIN"/>
    <property type="match status" value="1"/>
</dbReference>
<evidence type="ECO:0000313" key="7">
    <source>
        <dbReference type="Proteomes" id="UP000092952"/>
    </source>
</evidence>
<dbReference type="PROSITE" id="PS51123">
    <property type="entry name" value="OMPA_2"/>
    <property type="match status" value="1"/>
</dbReference>
<evidence type="ECO:0000256" key="1">
    <source>
        <dbReference type="ARBA" id="ARBA00004442"/>
    </source>
</evidence>
<dbReference type="OrthoDB" id="9782229at2"/>
<dbReference type="InterPro" id="IPR006664">
    <property type="entry name" value="OMP_bac"/>
</dbReference>
<dbReference type="GO" id="GO:0009279">
    <property type="term" value="C:cell outer membrane"/>
    <property type="evidence" value="ECO:0007669"/>
    <property type="project" value="UniProtKB-SubCell"/>
</dbReference>
<keyword evidence="7" id="KW-1185">Reference proteome</keyword>
<evidence type="ECO:0000256" key="2">
    <source>
        <dbReference type="ARBA" id="ARBA00023136"/>
    </source>
</evidence>
<keyword evidence="3" id="KW-0998">Cell outer membrane</keyword>
<dbReference type="Pfam" id="PF13488">
    <property type="entry name" value="Gly-zipper_Omp"/>
    <property type="match status" value="1"/>
</dbReference>
<reference evidence="7" key="1">
    <citation type="submission" date="2016-03" db="EMBL/GenBank/DDBJ databases">
        <title>Complete genome sequence of Solimmundus cernigliae, representing a novel lineage of polycyclic aromatic hydrocarbon degraders within the Gammaproteobacteria.</title>
        <authorList>
            <person name="Singleton D.R."/>
            <person name="Dickey A.N."/>
            <person name="Scholl E.H."/>
            <person name="Wright F.A."/>
            <person name="Aitken M.D."/>
        </authorList>
    </citation>
    <scope>NUCLEOTIDE SEQUENCE [LARGE SCALE GENOMIC DNA]</scope>
    <source>
        <strain evidence="7">TR3.2</strain>
    </source>
</reference>
<dbReference type="STRING" id="1810504.PG2T_03905"/>
<dbReference type="PROSITE" id="PS01068">
    <property type="entry name" value="OMPA_1"/>
    <property type="match status" value="1"/>
</dbReference>
<dbReference type="InterPro" id="IPR036737">
    <property type="entry name" value="OmpA-like_sf"/>
</dbReference>
<evidence type="ECO:0000259" key="5">
    <source>
        <dbReference type="PROSITE" id="PS51123"/>
    </source>
</evidence>
<dbReference type="Proteomes" id="UP000092952">
    <property type="component" value="Chromosome"/>
</dbReference>
<dbReference type="PANTHER" id="PTHR30329:SF21">
    <property type="entry name" value="LIPOPROTEIN YIAD-RELATED"/>
    <property type="match status" value="1"/>
</dbReference>
<sequence>MFKTRFHGPAAPGLAAFLAALLVAGCATNPETGQREMSRTGKGAAIGAAAGAVLGGVSGGDRGQRAAIGAAAGAAIGAGVGKYMQNQEEKLRQQTAGTGVEVSRQGDNVILNMPGHVTFATDSAQITPAFHSTLDQVAATIAEYQDTRVQINGHTDSTGSDSYNQQLSERRAQAVASYLSGRGVASSRMTTLGYGETQPIASNETADGRQQNRRVEIILSPTGG</sequence>
<dbReference type="AlphaFoldDB" id="A0A1B1YXN3"/>
<dbReference type="PRINTS" id="PR01021">
    <property type="entry name" value="OMPADOMAIN"/>
</dbReference>
<dbReference type="RefSeq" id="WP_068807689.1">
    <property type="nucleotide sequence ID" value="NZ_CP014671.1"/>
</dbReference>
<dbReference type="SUPFAM" id="SSF103088">
    <property type="entry name" value="OmpA-like"/>
    <property type="match status" value="1"/>
</dbReference>
<proteinExistence type="predicted"/>
<dbReference type="InterPro" id="IPR039567">
    <property type="entry name" value="Gly-zipper"/>
</dbReference>
<dbReference type="PANTHER" id="PTHR30329">
    <property type="entry name" value="STATOR ELEMENT OF FLAGELLAR MOTOR COMPLEX"/>
    <property type="match status" value="1"/>
</dbReference>
<dbReference type="InterPro" id="IPR050330">
    <property type="entry name" value="Bact_OuterMem_StrucFunc"/>
</dbReference>
<dbReference type="PRINTS" id="PR01023">
    <property type="entry name" value="NAFLGMOTY"/>
</dbReference>
<gene>
    <name evidence="6" type="ORF">PG2T_03905</name>
</gene>
<evidence type="ECO:0000313" key="6">
    <source>
        <dbReference type="EMBL" id="ANX05476.1"/>
    </source>
</evidence>